<dbReference type="Gene3D" id="3.40.720.10">
    <property type="entry name" value="Alkaline Phosphatase, subunit A"/>
    <property type="match status" value="1"/>
</dbReference>
<name>A0A517XNE7_9BACT</name>
<reference evidence="7 8" key="1">
    <citation type="submission" date="2019-02" db="EMBL/GenBank/DDBJ databases">
        <title>Deep-cultivation of Planctomycetes and their phenomic and genomic characterization uncovers novel biology.</title>
        <authorList>
            <person name="Wiegand S."/>
            <person name="Jogler M."/>
            <person name="Boedeker C."/>
            <person name="Pinto D."/>
            <person name="Vollmers J."/>
            <person name="Rivas-Marin E."/>
            <person name="Kohn T."/>
            <person name="Peeters S.H."/>
            <person name="Heuer A."/>
            <person name="Rast P."/>
            <person name="Oberbeckmann S."/>
            <person name="Bunk B."/>
            <person name="Jeske O."/>
            <person name="Meyerdierks A."/>
            <person name="Storesund J.E."/>
            <person name="Kallscheuer N."/>
            <person name="Luecker S."/>
            <person name="Lage O.M."/>
            <person name="Pohl T."/>
            <person name="Merkel B.J."/>
            <person name="Hornburger P."/>
            <person name="Mueller R.-W."/>
            <person name="Bruemmer F."/>
            <person name="Labrenz M."/>
            <person name="Spormann A.M."/>
            <person name="Op den Camp H."/>
            <person name="Overmann J."/>
            <person name="Amann R."/>
            <person name="Jetten M.S.M."/>
            <person name="Mascher T."/>
            <person name="Medema M.H."/>
            <person name="Devos D.P."/>
            <person name="Kaster A.-K."/>
            <person name="Ovreas L."/>
            <person name="Rohde M."/>
            <person name="Galperin M.Y."/>
            <person name="Jogler C."/>
        </authorList>
    </citation>
    <scope>NUCLEOTIDE SEQUENCE [LARGE SCALE GENOMIC DNA]</scope>
    <source>
        <strain evidence="7 8">ETA_A1</strain>
    </source>
</reference>
<dbReference type="AlphaFoldDB" id="A0A517XNE7"/>
<evidence type="ECO:0000256" key="2">
    <source>
        <dbReference type="ARBA" id="ARBA00022723"/>
    </source>
</evidence>
<keyword evidence="8" id="KW-1185">Reference proteome</keyword>
<feature type="domain" description="Sulfatase N-terminal" evidence="6">
    <location>
        <begin position="27"/>
        <end position="399"/>
    </location>
</feature>
<evidence type="ECO:0000256" key="1">
    <source>
        <dbReference type="ARBA" id="ARBA00008779"/>
    </source>
</evidence>
<evidence type="ECO:0000313" key="7">
    <source>
        <dbReference type="EMBL" id="QDU19034.1"/>
    </source>
</evidence>
<dbReference type="RefSeq" id="WP_145234723.1">
    <property type="nucleotide sequence ID" value="NZ_CP036273.1"/>
</dbReference>
<dbReference type="GO" id="GO:0004065">
    <property type="term" value="F:arylsulfatase activity"/>
    <property type="evidence" value="ECO:0007669"/>
    <property type="project" value="UniProtKB-EC"/>
</dbReference>
<dbReference type="InterPro" id="IPR000917">
    <property type="entry name" value="Sulfatase_N"/>
</dbReference>
<dbReference type="OrthoDB" id="9783154at2"/>
<accession>A0A517XNE7</accession>
<dbReference type="Gene3D" id="3.30.1120.10">
    <property type="match status" value="1"/>
</dbReference>
<dbReference type="InterPro" id="IPR050738">
    <property type="entry name" value="Sulfatase"/>
</dbReference>
<feature type="signal peptide" evidence="5">
    <location>
        <begin position="1"/>
        <end position="19"/>
    </location>
</feature>
<dbReference type="GO" id="GO:0046872">
    <property type="term" value="F:metal ion binding"/>
    <property type="evidence" value="ECO:0007669"/>
    <property type="project" value="UniProtKB-KW"/>
</dbReference>
<dbReference type="PROSITE" id="PS00523">
    <property type="entry name" value="SULFATASE_1"/>
    <property type="match status" value="1"/>
</dbReference>
<dbReference type="KEGG" id="uli:ETAA1_09360"/>
<evidence type="ECO:0000313" key="8">
    <source>
        <dbReference type="Proteomes" id="UP000319576"/>
    </source>
</evidence>
<evidence type="ECO:0000256" key="3">
    <source>
        <dbReference type="ARBA" id="ARBA00022801"/>
    </source>
</evidence>
<dbReference type="InterPro" id="IPR024607">
    <property type="entry name" value="Sulfatase_CS"/>
</dbReference>
<dbReference type="PROSITE" id="PS00149">
    <property type="entry name" value="SULFATASE_2"/>
    <property type="match status" value="1"/>
</dbReference>
<dbReference type="PANTHER" id="PTHR42693">
    <property type="entry name" value="ARYLSULFATASE FAMILY MEMBER"/>
    <property type="match status" value="1"/>
</dbReference>
<dbReference type="CDD" id="cd16143">
    <property type="entry name" value="ARS_like"/>
    <property type="match status" value="1"/>
</dbReference>
<evidence type="ECO:0000256" key="5">
    <source>
        <dbReference type="SAM" id="SignalP"/>
    </source>
</evidence>
<dbReference type="Proteomes" id="UP000319576">
    <property type="component" value="Chromosome"/>
</dbReference>
<protein>
    <submittedName>
        <fullName evidence="7">Arylsulfatase</fullName>
        <ecNumber evidence="7">3.1.6.1</ecNumber>
    </submittedName>
</protein>
<dbReference type="EMBL" id="CP036273">
    <property type="protein sequence ID" value="QDU19034.1"/>
    <property type="molecule type" value="Genomic_DNA"/>
</dbReference>
<keyword evidence="5" id="KW-0732">Signal</keyword>
<proteinExistence type="inferred from homology"/>
<feature type="chain" id="PRO_5021739274" evidence="5">
    <location>
        <begin position="20"/>
        <end position="496"/>
    </location>
</feature>
<organism evidence="7 8">
    <name type="scientific">Urbifossiella limnaea</name>
    <dbReference type="NCBI Taxonomy" id="2528023"/>
    <lineage>
        <taxon>Bacteria</taxon>
        <taxon>Pseudomonadati</taxon>
        <taxon>Planctomycetota</taxon>
        <taxon>Planctomycetia</taxon>
        <taxon>Gemmatales</taxon>
        <taxon>Gemmataceae</taxon>
        <taxon>Urbifossiella</taxon>
    </lineage>
</organism>
<keyword evidence="2" id="KW-0479">Metal-binding</keyword>
<evidence type="ECO:0000256" key="4">
    <source>
        <dbReference type="ARBA" id="ARBA00022837"/>
    </source>
</evidence>
<dbReference type="PANTHER" id="PTHR42693:SF53">
    <property type="entry name" value="ENDO-4-O-SULFATASE"/>
    <property type="match status" value="1"/>
</dbReference>
<dbReference type="Pfam" id="PF00884">
    <property type="entry name" value="Sulfatase"/>
    <property type="match status" value="1"/>
</dbReference>
<dbReference type="EC" id="3.1.6.1" evidence="7"/>
<evidence type="ECO:0000259" key="6">
    <source>
        <dbReference type="Pfam" id="PF00884"/>
    </source>
</evidence>
<comment type="similarity">
    <text evidence="1">Belongs to the sulfatase family.</text>
</comment>
<gene>
    <name evidence="7" type="primary">atsA_3</name>
    <name evidence="7" type="ORF">ETAA1_09360</name>
</gene>
<dbReference type="InterPro" id="IPR017850">
    <property type="entry name" value="Alkaline_phosphatase_core_sf"/>
</dbReference>
<dbReference type="SUPFAM" id="SSF53649">
    <property type="entry name" value="Alkaline phosphatase-like"/>
    <property type="match status" value="1"/>
</dbReference>
<keyword evidence="3 7" id="KW-0378">Hydrolase</keyword>
<sequence precursor="true">MRRLVAAALLAASAGPAAAQPAATRPPNVVYILADDVGYGDLGSYGSTRIPTPNLDRLAKEGLRFTDAHAPAAVCTPTRYALLTGQYAWRHAPGSRILSGVAPLSIPTDRVTVASFLRAAGYATAVVGKWHLGLGAGETDYNRPITPGPREVGFDYSFIVPATGDRTPCVYIEDGRVVNSDPADPIRVSYAAKVGAEPTGRENPDLLTNQRPSHGHDMTIVNGISRIGWMTGGQAARWKDEDMADDITKRAVSFIDRSKDRPFFLYFPTHDAHVPRCPHPRFRGKSGHGLRGDAIVELDWCVGQLLAALDRHGLAGNTLVVFTSDNGGVMDDGYVDGTGDDASGHRCNGRLRGFKGGLYEGGHRVPFLARWPGTVPAGRTSDELVCHVDTLATVAALLGRPLPAGAGPDSVSVLPALRSDRPARACRESLVHQSGGGLLAVRKGPWKLIPNDGKKKGGPELYNLVDDIAEATNLAARHPERVAELAALLAATRGAK</sequence>
<keyword evidence="4" id="KW-0106">Calcium</keyword>